<name>A0A926VDF6_9CYAN</name>
<dbReference type="EMBL" id="JACJPW010000026">
    <property type="protein sequence ID" value="MBD2181798.1"/>
    <property type="molecule type" value="Genomic_DNA"/>
</dbReference>
<evidence type="ECO:0000313" key="2">
    <source>
        <dbReference type="EMBL" id="MBD2181798.1"/>
    </source>
</evidence>
<reference evidence="2" key="1">
    <citation type="journal article" date="2015" name="ISME J.">
        <title>Draft Genome Sequence of Streptomyces incarnatus NRRL8089, which Produces the Nucleoside Antibiotic Sinefungin.</title>
        <authorList>
            <person name="Oshima K."/>
            <person name="Hattori M."/>
            <person name="Shimizu H."/>
            <person name="Fukuda K."/>
            <person name="Nemoto M."/>
            <person name="Inagaki K."/>
            <person name="Tamura T."/>
        </authorList>
    </citation>
    <scope>NUCLEOTIDE SEQUENCE</scope>
    <source>
        <strain evidence="2">FACHB-1375</strain>
    </source>
</reference>
<organism evidence="2 3">
    <name type="scientific">Aerosakkonema funiforme FACHB-1375</name>
    <dbReference type="NCBI Taxonomy" id="2949571"/>
    <lineage>
        <taxon>Bacteria</taxon>
        <taxon>Bacillati</taxon>
        <taxon>Cyanobacteriota</taxon>
        <taxon>Cyanophyceae</taxon>
        <taxon>Oscillatoriophycideae</taxon>
        <taxon>Aerosakkonematales</taxon>
        <taxon>Aerosakkonemataceae</taxon>
        <taxon>Aerosakkonema</taxon>
    </lineage>
</organism>
<gene>
    <name evidence="2" type="ORF">H6G03_11880</name>
</gene>
<comment type="caution">
    <text evidence="2">The sequence shown here is derived from an EMBL/GenBank/DDBJ whole genome shotgun (WGS) entry which is preliminary data.</text>
</comment>
<feature type="compositionally biased region" description="Polar residues" evidence="1">
    <location>
        <begin position="201"/>
        <end position="215"/>
    </location>
</feature>
<dbReference type="RefSeq" id="WP_190464609.1">
    <property type="nucleotide sequence ID" value="NZ_JACJPW010000026.1"/>
</dbReference>
<proteinExistence type="predicted"/>
<reference evidence="2" key="2">
    <citation type="submission" date="2020-08" db="EMBL/GenBank/DDBJ databases">
        <authorList>
            <person name="Chen M."/>
            <person name="Teng W."/>
            <person name="Zhao L."/>
            <person name="Hu C."/>
            <person name="Zhou Y."/>
            <person name="Han B."/>
            <person name="Song L."/>
            <person name="Shu W."/>
        </authorList>
    </citation>
    <scope>NUCLEOTIDE SEQUENCE</scope>
    <source>
        <strain evidence="2">FACHB-1375</strain>
    </source>
</reference>
<sequence length="269" mass="30360">MSELEKGSPAQENKAAAAAATLLLANYSFDLGGYPATELVERWSKNYPADWVRLAVIEALYQGRYKSISVEQILVIWLRRKQPIYHFKYEFERLVCNKLPKELREVFFSSAADAEEASQQELKPLAVQAPEISIPCDDLIPDMEAAPTSNPFEALVQPVSEEHTSKSNIALAQVKESHPSHSENSVELPSLLPKSDEQKTHLTNGNSDYQSSQQRENLEFTAYPEWGFSHRPIEQFIPEALSSDFYIKLKALAHPGEEHKEGKNGRVNF</sequence>
<protein>
    <submittedName>
        <fullName evidence="2">Uncharacterized protein</fullName>
    </submittedName>
</protein>
<evidence type="ECO:0000256" key="1">
    <source>
        <dbReference type="SAM" id="MobiDB-lite"/>
    </source>
</evidence>
<feature type="region of interest" description="Disordered" evidence="1">
    <location>
        <begin position="173"/>
        <end position="215"/>
    </location>
</feature>
<evidence type="ECO:0000313" key="3">
    <source>
        <dbReference type="Proteomes" id="UP000641646"/>
    </source>
</evidence>
<keyword evidence="3" id="KW-1185">Reference proteome</keyword>
<dbReference type="AlphaFoldDB" id="A0A926VDF6"/>
<dbReference type="Proteomes" id="UP000641646">
    <property type="component" value="Unassembled WGS sequence"/>
</dbReference>
<accession>A0A926VDF6</accession>